<evidence type="ECO:0000313" key="4">
    <source>
        <dbReference type="EMBL" id="MEW9856592.1"/>
    </source>
</evidence>
<dbReference type="GO" id="GO:0003677">
    <property type="term" value="F:DNA binding"/>
    <property type="evidence" value="ECO:0007669"/>
    <property type="project" value="UniProtKB-KW"/>
</dbReference>
<feature type="domain" description="HTH LytTR-type" evidence="3">
    <location>
        <begin position="184"/>
        <end position="271"/>
    </location>
</feature>
<keyword evidence="2" id="KW-0812">Transmembrane</keyword>
<protein>
    <submittedName>
        <fullName evidence="4">LytTR family DNA-binding domain-containing protein</fullName>
    </submittedName>
</protein>
<organism evidence="4 5">
    <name type="scientific">Novosphingobium rhizovicinum</name>
    <dbReference type="NCBI Taxonomy" id="3228928"/>
    <lineage>
        <taxon>Bacteria</taxon>
        <taxon>Pseudomonadati</taxon>
        <taxon>Pseudomonadota</taxon>
        <taxon>Alphaproteobacteria</taxon>
        <taxon>Sphingomonadales</taxon>
        <taxon>Sphingomonadaceae</taxon>
        <taxon>Novosphingobium</taxon>
    </lineage>
</organism>
<keyword evidence="5" id="KW-1185">Reference proteome</keyword>
<dbReference type="InterPro" id="IPR007492">
    <property type="entry name" value="LytTR_DNA-bd_dom"/>
</dbReference>
<feature type="region of interest" description="Disordered" evidence="1">
    <location>
        <begin position="147"/>
        <end position="172"/>
    </location>
</feature>
<comment type="caution">
    <text evidence="4">The sequence shown here is derived from an EMBL/GenBank/DDBJ whole genome shotgun (WGS) entry which is preliminary data.</text>
</comment>
<keyword evidence="2" id="KW-1133">Transmembrane helix</keyword>
<evidence type="ECO:0000256" key="1">
    <source>
        <dbReference type="SAM" id="MobiDB-lite"/>
    </source>
</evidence>
<dbReference type="Proteomes" id="UP001556118">
    <property type="component" value="Unassembled WGS sequence"/>
</dbReference>
<proteinExistence type="predicted"/>
<dbReference type="Gene3D" id="2.40.50.1020">
    <property type="entry name" value="LytTr DNA-binding domain"/>
    <property type="match status" value="1"/>
</dbReference>
<dbReference type="SMART" id="SM00850">
    <property type="entry name" value="LytTR"/>
    <property type="match status" value="1"/>
</dbReference>
<evidence type="ECO:0000256" key="2">
    <source>
        <dbReference type="SAM" id="Phobius"/>
    </source>
</evidence>
<feature type="transmembrane region" description="Helical" evidence="2">
    <location>
        <begin position="35"/>
        <end position="53"/>
    </location>
</feature>
<evidence type="ECO:0000313" key="5">
    <source>
        <dbReference type="Proteomes" id="UP001556118"/>
    </source>
</evidence>
<dbReference type="EMBL" id="JBFNXR010000052">
    <property type="protein sequence ID" value="MEW9856592.1"/>
    <property type="molecule type" value="Genomic_DNA"/>
</dbReference>
<dbReference type="Pfam" id="PF04397">
    <property type="entry name" value="LytTR"/>
    <property type="match status" value="1"/>
</dbReference>
<feature type="transmembrane region" description="Helical" evidence="2">
    <location>
        <begin position="74"/>
        <end position="93"/>
    </location>
</feature>
<reference evidence="4 5" key="1">
    <citation type="submission" date="2024-06" db="EMBL/GenBank/DDBJ databases">
        <title>Novosphingobium rhizovicinus M1R2S20.</title>
        <authorList>
            <person name="Sun J.-Q."/>
        </authorList>
    </citation>
    <scope>NUCLEOTIDE SEQUENCE [LARGE SCALE GENOMIC DNA]</scope>
    <source>
        <strain evidence="4 5">M1R2S20</strain>
    </source>
</reference>
<accession>A0ABV3RES1</accession>
<gene>
    <name evidence="4" type="ORF">ABUH87_15745</name>
</gene>
<keyword evidence="2" id="KW-0472">Membrane</keyword>
<dbReference type="RefSeq" id="WP_367775053.1">
    <property type="nucleotide sequence ID" value="NZ_JBFNXR010000052.1"/>
</dbReference>
<feature type="transmembrane region" description="Helical" evidence="2">
    <location>
        <begin position="7"/>
        <end position="29"/>
    </location>
</feature>
<name>A0ABV3RES1_9SPHN</name>
<feature type="transmembrane region" description="Helical" evidence="2">
    <location>
        <begin position="105"/>
        <end position="127"/>
    </location>
</feature>
<keyword evidence="4" id="KW-0238">DNA-binding</keyword>
<dbReference type="PROSITE" id="PS50930">
    <property type="entry name" value="HTH_LYTTR"/>
    <property type="match status" value="1"/>
</dbReference>
<sequence>MNRFRRGLLELWAMFVLAVAVGFLGPFGTYHNDPFVYRVSVWFLLLMGAYLLVRPLMLILDMVANATSLPARPLRFWGAVVATAPVAALWSIIGEDTLRAEEGYLLLVSFALLCGLAVFAVTEWAGWADRRVRARLSVAEVDVSKFQESAPPELRDDRDTEEGTSQASDPPLRARLSPAFVSPIVALQSEDHYVRVYGANSSELLLMRLQDAIAEMGNVRGERVHRSWWVALSGVEAFGRSGRAWVVRIAGGKRVPVARASVERLQKSGFLPDVPRKDCVGRVET</sequence>
<evidence type="ECO:0000259" key="3">
    <source>
        <dbReference type="PROSITE" id="PS50930"/>
    </source>
</evidence>